<dbReference type="EMBL" id="LGBR01000001">
    <property type="protein sequence ID" value="KOY51872.1"/>
    <property type="molecule type" value="Genomic_DNA"/>
</dbReference>
<accession>A0A0M9CG59</accession>
<dbReference type="OrthoDB" id="9815802at2"/>
<dbReference type="Proteomes" id="UP000037716">
    <property type="component" value="Unassembled WGS sequence"/>
</dbReference>
<sequence>MFKKLLFLFFGFIGFCAQAQTTNTDFRKKFLEVKQDTIQLDSVPLNSQYFKIFNATKKPLAKTDYTINFSKAILIVDARKFESLYVEYYRLPSFLTKVYTPFDKKLIIKQNTNQGKLYSLTTNKKPSDINLFEGLETRGFITRGLTSGNNQNAVTNSALDLEISGKLSKNVSLRANIFDTNIPIQENGYSQNLTDFDRVFIEMYAKNWRVKAGDLSLKNTETFFFPFVKQVAGLEVEAKVTDELTVAASGAVVRGTFNTFNFTGVEGNQGPYKILGANNEAAILIIEGSEKVYVNGTLLKRGENEDYLINYNLGEITFTTTFPITNDMRIWIDFQYAERNYTRFITYEKAEYEGEKFSLAGYFYSENDSKNQPLQQSLTNDQKEILANAGNNIDAMFAESAFLDTFDENKILYKKVTNNNENYFEYSTNENDELFSVTFTNVGSNNGNYILDSTIAIGNIYVYVGVNQGDYNPVIRLIAPSKSQMFVVKSALNASKKTTLNAEVALSNNDQNLFSNLGDDENIGLAAKVNWQQVLIDKKWKLISNISHEYAEQNFNTVQRYEPVEFNRDWNILTNDATKNYFKSEINLTNLKNDFISYSFNNLTYNNGFKGSKHRLKSQIKSKKTTFFVDGSYLSNSSPIEDNFFLRARAKAEHSLKKSWLGSFINIETNSRKETNTNQFRNTSHRFKEYEAYYGIGDSTKIFAKIGVNYRNNDSIKSNAFAEINNRKTFYINSKLIKNKNSNLSVYANYRLTENNFTDDEKTLNSRIVFNQKLFKNFVNISTIYETSSGNVARQDYIYVQTEPGLGFYTWIDYNNDGIKDFNEFEIAQFQDQANYLRLPKPNLRFIATQRAQWKQNLTLNFSSWRSKSGFKKVLSKFYNQSFLTVENEQERIGNSFQLNPFDFDENSLVGLNLNFRNSLYFNKDLQQNSLTFTYGSSKLKQQFFIGSQENNIRIHQLDYAHKFSTFWLIEMLNKVSKNILDTENFNDRNYAIDAYEIAPKLSFLYNRNHRFSAFYHYKNKENQIQNLETLAQQKFGIEYFLIDKKQNQISANVNVFLNDFSGNTNSPVAYQMLEGLQAGKNYTWNLLFNKKLNTFLNLNLSYFGRKSENSRAIHTGSVQLRAIF</sequence>
<evidence type="ECO:0000256" key="1">
    <source>
        <dbReference type="SAM" id="SignalP"/>
    </source>
</evidence>
<dbReference type="PATRIC" id="fig|1300348.6.peg.1431"/>
<proteinExistence type="predicted"/>
<comment type="caution">
    <text evidence="2">The sequence shown here is derived from an EMBL/GenBank/DDBJ whole genome shotgun (WGS) entry which is preliminary data.</text>
</comment>
<dbReference type="Proteomes" id="UP000183071">
    <property type="component" value="Unassembled WGS sequence"/>
</dbReference>
<dbReference type="STRING" id="1300348.I602_1432"/>
<evidence type="ECO:0000313" key="2">
    <source>
        <dbReference type="EMBL" id="KOY51872.1"/>
    </source>
</evidence>
<organism evidence="2 4">
    <name type="scientific">Polaribacter dokdonensis DSW-5</name>
    <dbReference type="NCBI Taxonomy" id="1300348"/>
    <lineage>
        <taxon>Bacteria</taxon>
        <taxon>Pseudomonadati</taxon>
        <taxon>Bacteroidota</taxon>
        <taxon>Flavobacteriia</taxon>
        <taxon>Flavobacteriales</taxon>
        <taxon>Flavobacteriaceae</taxon>
    </lineage>
</organism>
<dbReference type="AlphaFoldDB" id="A0A0M9CG59"/>
<dbReference type="RefSeq" id="WP_053974019.1">
    <property type="nucleotide sequence ID" value="NZ_FNUE01000001.1"/>
</dbReference>
<keyword evidence="1" id="KW-0732">Signal</keyword>
<evidence type="ECO:0000313" key="4">
    <source>
        <dbReference type="Proteomes" id="UP000037716"/>
    </source>
</evidence>
<evidence type="ECO:0000313" key="5">
    <source>
        <dbReference type="Proteomes" id="UP000183071"/>
    </source>
</evidence>
<protein>
    <submittedName>
        <fullName evidence="2">Uncharacterized protein</fullName>
    </submittedName>
</protein>
<keyword evidence="5" id="KW-1185">Reference proteome</keyword>
<feature type="chain" id="PRO_5005833050" evidence="1">
    <location>
        <begin position="20"/>
        <end position="1125"/>
    </location>
</feature>
<name>A0A0M9CG59_9FLAO</name>
<dbReference type="EMBL" id="FNUE01000001">
    <property type="protein sequence ID" value="SEE01034.1"/>
    <property type="molecule type" value="Genomic_DNA"/>
</dbReference>
<feature type="signal peptide" evidence="1">
    <location>
        <begin position="1"/>
        <end position="19"/>
    </location>
</feature>
<evidence type="ECO:0000313" key="3">
    <source>
        <dbReference type="EMBL" id="SEE01034.1"/>
    </source>
</evidence>
<reference evidence="3 5" key="2">
    <citation type="submission" date="2016-10" db="EMBL/GenBank/DDBJ databases">
        <authorList>
            <person name="Varghese N."/>
            <person name="Submissions S."/>
        </authorList>
    </citation>
    <scope>NUCLEOTIDE SEQUENCE [LARGE SCALE GENOMIC DNA]</scope>
    <source>
        <strain evidence="3 5">DSW-5</strain>
    </source>
</reference>
<reference evidence="2 4" key="1">
    <citation type="submission" date="2015-07" db="EMBL/GenBank/DDBJ databases">
        <title>Genome of Polaribacter dokdonenesis DSW-5, isolated from seawater off Dokdo in Korea.</title>
        <authorList>
            <person name="Yoon K."/>
            <person name="Song J.Y."/>
            <person name="Kim J.F."/>
        </authorList>
    </citation>
    <scope>NUCLEOTIDE SEQUENCE [LARGE SCALE GENOMIC DNA]</scope>
    <source>
        <strain evidence="2 4">DSW-5</strain>
    </source>
</reference>
<gene>
    <name evidence="2" type="ORF">I602_1432</name>
    <name evidence="3" type="ORF">SAMN05444353_0336</name>
</gene>